<feature type="transmembrane region" description="Helical" evidence="8">
    <location>
        <begin position="158"/>
        <end position="179"/>
    </location>
</feature>
<accession>A0A2X2RJ92</accession>
<comment type="subcellular location">
    <subcellularLocation>
        <location evidence="1">Cell membrane</location>
        <topology evidence="1">Multi-pass membrane protein</topology>
    </subcellularLocation>
</comment>
<evidence type="ECO:0000256" key="4">
    <source>
        <dbReference type="ARBA" id="ARBA00022741"/>
    </source>
</evidence>
<evidence type="ECO:0000313" key="12">
    <source>
        <dbReference type="Proteomes" id="UP000249891"/>
    </source>
</evidence>
<organism evidence="11 12">
    <name type="scientific">Capnocytophaga ochracea</name>
    <dbReference type="NCBI Taxonomy" id="1018"/>
    <lineage>
        <taxon>Bacteria</taxon>
        <taxon>Pseudomonadati</taxon>
        <taxon>Bacteroidota</taxon>
        <taxon>Flavobacteriia</taxon>
        <taxon>Flavobacteriales</taxon>
        <taxon>Flavobacteriaceae</taxon>
        <taxon>Capnocytophaga</taxon>
    </lineage>
</organism>
<evidence type="ECO:0000256" key="2">
    <source>
        <dbReference type="ARBA" id="ARBA00022448"/>
    </source>
</evidence>
<keyword evidence="2" id="KW-0813">Transport</keyword>
<evidence type="ECO:0000256" key="6">
    <source>
        <dbReference type="ARBA" id="ARBA00022989"/>
    </source>
</evidence>
<evidence type="ECO:0000256" key="3">
    <source>
        <dbReference type="ARBA" id="ARBA00022692"/>
    </source>
</evidence>
<dbReference type="PROSITE" id="PS50929">
    <property type="entry name" value="ABC_TM1F"/>
    <property type="match status" value="1"/>
</dbReference>
<dbReference type="InterPro" id="IPR003439">
    <property type="entry name" value="ABC_transporter-like_ATP-bd"/>
</dbReference>
<name>A0A2X2RJ92_CAPOC</name>
<evidence type="ECO:0000256" key="7">
    <source>
        <dbReference type="ARBA" id="ARBA00023136"/>
    </source>
</evidence>
<proteinExistence type="predicted"/>
<dbReference type="InterPro" id="IPR027417">
    <property type="entry name" value="P-loop_NTPase"/>
</dbReference>
<dbReference type="SUPFAM" id="SSF90123">
    <property type="entry name" value="ABC transporter transmembrane region"/>
    <property type="match status" value="1"/>
</dbReference>
<dbReference type="GO" id="GO:0034040">
    <property type="term" value="F:ATPase-coupled lipid transmembrane transporter activity"/>
    <property type="evidence" value="ECO:0007669"/>
    <property type="project" value="TreeGrafter"/>
</dbReference>
<dbReference type="InterPro" id="IPR036640">
    <property type="entry name" value="ABC1_TM_sf"/>
</dbReference>
<evidence type="ECO:0000256" key="1">
    <source>
        <dbReference type="ARBA" id="ARBA00004651"/>
    </source>
</evidence>
<keyword evidence="6 8" id="KW-1133">Transmembrane helix</keyword>
<keyword evidence="5 11" id="KW-0067">ATP-binding</keyword>
<keyword evidence="11" id="KW-0378">Hydrolase</keyword>
<feature type="transmembrane region" description="Helical" evidence="8">
    <location>
        <begin position="271"/>
        <end position="294"/>
    </location>
</feature>
<evidence type="ECO:0000259" key="9">
    <source>
        <dbReference type="PROSITE" id="PS50893"/>
    </source>
</evidence>
<protein>
    <submittedName>
        <fullName evidence="11">Multidrug export ATP-binding/permease protein SAV1866</fullName>
        <ecNumber evidence="11">3.6.3.-</ecNumber>
    </submittedName>
</protein>
<dbReference type="Gene3D" id="3.40.50.300">
    <property type="entry name" value="P-loop containing nucleotide triphosphate hydrolases"/>
    <property type="match status" value="1"/>
</dbReference>
<feature type="domain" description="ABC transporter" evidence="9">
    <location>
        <begin position="332"/>
        <end position="566"/>
    </location>
</feature>
<dbReference type="Proteomes" id="UP000249891">
    <property type="component" value="Unassembled WGS sequence"/>
</dbReference>
<dbReference type="PANTHER" id="PTHR24221:SF397">
    <property type="entry name" value="ABC TRANSPORTER, ATP-BINDING TRANSMEMBRANE PROTEIN"/>
    <property type="match status" value="1"/>
</dbReference>
<dbReference type="GO" id="GO:0140359">
    <property type="term" value="F:ABC-type transporter activity"/>
    <property type="evidence" value="ECO:0007669"/>
    <property type="project" value="InterPro"/>
</dbReference>
<dbReference type="FunFam" id="3.40.50.300:FF:000287">
    <property type="entry name" value="Multidrug ABC transporter ATP-binding protein"/>
    <property type="match status" value="1"/>
</dbReference>
<dbReference type="GO" id="GO:0005886">
    <property type="term" value="C:plasma membrane"/>
    <property type="evidence" value="ECO:0007669"/>
    <property type="project" value="UniProtKB-SubCell"/>
</dbReference>
<dbReference type="InterPro" id="IPR017871">
    <property type="entry name" value="ABC_transporter-like_CS"/>
</dbReference>
<keyword evidence="7 8" id="KW-0472">Membrane</keyword>
<reference evidence="11 12" key="1">
    <citation type="submission" date="2018-06" db="EMBL/GenBank/DDBJ databases">
        <authorList>
            <consortium name="Pathogen Informatics"/>
            <person name="Doyle S."/>
        </authorList>
    </citation>
    <scope>NUCLEOTIDE SEQUENCE [LARGE SCALE GENOMIC DNA]</scope>
    <source>
        <strain evidence="11 12">NCTC11546</strain>
    </source>
</reference>
<dbReference type="InterPro" id="IPR011527">
    <property type="entry name" value="ABC1_TM_dom"/>
</dbReference>
<evidence type="ECO:0000259" key="10">
    <source>
        <dbReference type="PROSITE" id="PS50929"/>
    </source>
</evidence>
<dbReference type="Gene3D" id="1.20.1560.10">
    <property type="entry name" value="ABC transporter type 1, transmembrane domain"/>
    <property type="match status" value="1"/>
</dbReference>
<dbReference type="GO" id="GO:0016887">
    <property type="term" value="F:ATP hydrolysis activity"/>
    <property type="evidence" value="ECO:0007669"/>
    <property type="project" value="InterPro"/>
</dbReference>
<dbReference type="EMBL" id="UARG01000017">
    <property type="protein sequence ID" value="SQA78447.1"/>
    <property type="molecule type" value="Genomic_DNA"/>
</dbReference>
<evidence type="ECO:0000313" key="11">
    <source>
        <dbReference type="EMBL" id="SQA78447.1"/>
    </source>
</evidence>
<dbReference type="SMART" id="SM00382">
    <property type="entry name" value="AAA"/>
    <property type="match status" value="1"/>
</dbReference>
<dbReference type="PROSITE" id="PS50893">
    <property type="entry name" value="ABC_TRANSPORTER_2"/>
    <property type="match status" value="1"/>
</dbReference>
<feature type="transmembrane region" description="Helical" evidence="8">
    <location>
        <begin position="133"/>
        <end position="152"/>
    </location>
</feature>
<dbReference type="EC" id="3.6.3.-" evidence="11"/>
<dbReference type="PROSITE" id="PS00211">
    <property type="entry name" value="ABC_TRANSPORTER_1"/>
    <property type="match status" value="1"/>
</dbReference>
<dbReference type="Pfam" id="PF00005">
    <property type="entry name" value="ABC_tran"/>
    <property type="match status" value="1"/>
</dbReference>
<dbReference type="Pfam" id="PF00664">
    <property type="entry name" value="ABC_membrane"/>
    <property type="match status" value="1"/>
</dbReference>
<dbReference type="InterPro" id="IPR039421">
    <property type="entry name" value="Type_1_exporter"/>
</dbReference>
<evidence type="ECO:0000256" key="8">
    <source>
        <dbReference type="SAM" id="Phobius"/>
    </source>
</evidence>
<sequence length="578" mass="65459">MIRNLLYITAFNKKGTWQSVLWEIVHNGFITAPSGILLIILWELFKPQPNLSLIWEMVALMGFLLLLQFFVASRTLVSSNLLVYGISEKVRIRLGNHIQKFSLGFFKKRDPGEIASVIMQDVASFEHIFSHSFGNLAAALFGTLMLSGFLFYCDWRLTLCLFIGILLVIPFLKLGIFMVDKWELSKGQVKARNEVSAKFLEYVQGIRHLKSYGLTGSNYRMLEKAYENLRQKSIRLEAIPGPFVMLSFTVLEISFVLMLALGLYYLTHNTITIPVLIVFLILGYILYNPIKVVLVDYMMLRYMNESLSRVIDVLKEPTMETDKNEFPSHFNINFDNVSFSYLEDKTTLNNLNFSIPQHSMVALVGHSGSGKTTIASLIARFWDVNNGRITIGGVDIRNIRQDRFYGLISEVFQDVYLFDDTIYNNIKIGNPNATESQIIEAAEKAQVLSFAWELPQGMHTPVGEGGNHLSGGQKQRISIARALLKDAPIILLDEATASLDPENEIYIQKAIQELVKNKTVVVIAHKLSTIKNADKILVLEEGHIAEEGTHPELLAKKGIYHRLWTLQQQTSGWTAINN</sequence>
<feature type="transmembrane region" description="Helical" evidence="8">
    <location>
        <begin position="20"/>
        <end position="41"/>
    </location>
</feature>
<feature type="transmembrane region" description="Helical" evidence="8">
    <location>
        <begin position="53"/>
        <end position="72"/>
    </location>
</feature>
<evidence type="ECO:0000256" key="5">
    <source>
        <dbReference type="ARBA" id="ARBA00022840"/>
    </source>
</evidence>
<keyword evidence="4" id="KW-0547">Nucleotide-binding</keyword>
<dbReference type="SUPFAM" id="SSF52540">
    <property type="entry name" value="P-loop containing nucleoside triphosphate hydrolases"/>
    <property type="match status" value="1"/>
</dbReference>
<dbReference type="CDD" id="cd07346">
    <property type="entry name" value="ABC_6TM_exporters"/>
    <property type="match status" value="1"/>
</dbReference>
<keyword evidence="3 8" id="KW-0812">Transmembrane</keyword>
<feature type="domain" description="ABC transmembrane type-1" evidence="10">
    <location>
        <begin position="28"/>
        <end position="290"/>
    </location>
</feature>
<dbReference type="GO" id="GO:0005524">
    <property type="term" value="F:ATP binding"/>
    <property type="evidence" value="ECO:0007669"/>
    <property type="project" value="UniProtKB-KW"/>
</dbReference>
<feature type="transmembrane region" description="Helical" evidence="8">
    <location>
        <begin position="243"/>
        <end position="265"/>
    </location>
</feature>
<dbReference type="PANTHER" id="PTHR24221">
    <property type="entry name" value="ATP-BINDING CASSETTE SUB-FAMILY B"/>
    <property type="match status" value="1"/>
</dbReference>
<dbReference type="RefSeq" id="WP_128091580.1">
    <property type="nucleotide sequence ID" value="NZ_UARG01000017.1"/>
</dbReference>
<dbReference type="AlphaFoldDB" id="A0A2X2RJ92"/>
<gene>
    <name evidence="11" type="ORF">NCTC11546_01678</name>
</gene>
<dbReference type="InterPro" id="IPR003593">
    <property type="entry name" value="AAA+_ATPase"/>
</dbReference>